<evidence type="ECO:0000313" key="2">
    <source>
        <dbReference type="Proteomes" id="UP000789525"/>
    </source>
</evidence>
<reference evidence="1" key="1">
    <citation type="submission" date="2021-06" db="EMBL/GenBank/DDBJ databases">
        <authorList>
            <person name="Kallberg Y."/>
            <person name="Tangrot J."/>
            <person name="Rosling A."/>
        </authorList>
    </citation>
    <scope>NUCLEOTIDE SEQUENCE</scope>
    <source>
        <strain evidence="1">CL356</strain>
    </source>
</reference>
<comment type="caution">
    <text evidence="1">The sequence shown here is derived from an EMBL/GenBank/DDBJ whole genome shotgun (WGS) entry which is preliminary data.</text>
</comment>
<dbReference type="EMBL" id="CAJVPT010001008">
    <property type="protein sequence ID" value="CAG8454768.1"/>
    <property type="molecule type" value="Genomic_DNA"/>
</dbReference>
<organism evidence="1 2">
    <name type="scientific">Acaulospora colombiana</name>
    <dbReference type="NCBI Taxonomy" id="27376"/>
    <lineage>
        <taxon>Eukaryota</taxon>
        <taxon>Fungi</taxon>
        <taxon>Fungi incertae sedis</taxon>
        <taxon>Mucoromycota</taxon>
        <taxon>Glomeromycotina</taxon>
        <taxon>Glomeromycetes</taxon>
        <taxon>Diversisporales</taxon>
        <taxon>Acaulosporaceae</taxon>
        <taxon>Acaulospora</taxon>
    </lineage>
</organism>
<keyword evidence="2" id="KW-1185">Reference proteome</keyword>
<sequence>MPCNWLLVGDVNLCKNPAKGQYCASHAFKIRKEQTAKENAENAKLRDGELNARIVELEQSAKESENRFAKLEQKQSQSDNSIAKSGDSTKVIDQSSVNSTSNIMENSNNTEQIVP</sequence>
<evidence type="ECO:0000313" key="1">
    <source>
        <dbReference type="EMBL" id="CAG8454768.1"/>
    </source>
</evidence>
<protein>
    <submittedName>
        <fullName evidence="1">15979_t:CDS:1</fullName>
    </submittedName>
</protein>
<proteinExistence type="predicted"/>
<dbReference type="Proteomes" id="UP000789525">
    <property type="component" value="Unassembled WGS sequence"/>
</dbReference>
<gene>
    <name evidence="1" type="ORF">ACOLOM_LOCUS920</name>
</gene>
<name>A0ACA9K6A8_9GLOM</name>
<accession>A0ACA9K6A8</accession>